<gene>
    <name evidence="1" type="ORF">DFR87_00605</name>
</gene>
<dbReference type="GeneID" id="36833797"/>
<organism evidence="1 2">
    <name type="scientific">Metallosphaera hakonensis JCM 8857 = DSM 7519</name>
    <dbReference type="NCBI Taxonomy" id="1293036"/>
    <lineage>
        <taxon>Archaea</taxon>
        <taxon>Thermoproteota</taxon>
        <taxon>Thermoprotei</taxon>
        <taxon>Sulfolobales</taxon>
        <taxon>Sulfolobaceae</taxon>
        <taxon>Metallosphaera</taxon>
    </lineage>
</organism>
<reference evidence="1" key="1">
    <citation type="submission" date="2018-05" db="EMBL/GenBank/DDBJ databases">
        <title>Complete Genome Sequences of Extremely Thermoacidophilic, Metal-Mobilizing Type-Strain Members of the Archaeal Family Sulfolobaceae: Acidianus brierleyi DSM-1651T, Acidianus sulfidivorans DSM-18786T, Metallosphaera hakonensis DSM-7519T, and Metallosphaera prunae DSM-10039T.</title>
        <authorList>
            <person name="Counts J.A."/>
            <person name="Kelly R.M."/>
        </authorList>
    </citation>
    <scope>NUCLEOTIDE SEQUENCE [LARGE SCALE GENOMIC DNA]</scope>
    <source>
        <strain evidence="1">HO1-1</strain>
    </source>
</reference>
<keyword evidence="2" id="KW-1185">Reference proteome</keyword>
<dbReference type="RefSeq" id="WP_110368685.1">
    <property type="nucleotide sequence ID" value="NZ_CP029287.2"/>
</dbReference>
<evidence type="ECO:0000313" key="1">
    <source>
        <dbReference type="EMBL" id="AWR98459.1"/>
    </source>
</evidence>
<name>A0A2U9IQY0_9CREN</name>
<protein>
    <submittedName>
        <fullName evidence="1">Uncharacterized protein</fullName>
    </submittedName>
</protein>
<dbReference type="AlphaFoldDB" id="A0A2U9IQY0"/>
<accession>A0A2U9IQY0</accession>
<sequence length="114" mass="13173">MEEIRVRGQRKKNRVKPEEVLEDIEKIKEIVLVLKQMALLQRLGGPVMSFDQKNNVILSLSALKYIDKSNFQELRQYLDKNDIEGAVSKIMEIIRSNQLQVEEELRNESATSGS</sequence>
<dbReference type="EMBL" id="CP029287">
    <property type="protein sequence ID" value="AWR98459.1"/>
    <property type="molecule type" value="Genomic_DNA"/>
</dbReference>
<dbReference type="KEGG" id="mhk:DFR87_00605"/>
<dbReference type="STRING" id="1293036.GCA_001315825_01733"/>
<proteinExistence type="predicted"/>
<evidence type="ECO:0000313" key="2">
    <source>
        <dbReference type="Proteomes" id="UP000247586"/>
    </source>
</evidence>
<dbReference type="Proteomes" id="UP000247586">
    <property type="component" value="Chromosome"/>
</dbReference>